<dbReference type="InterPro" id="IPR005162">
    <property type="entry name" value="Retrotrans_gag_dom"/>
</dbReference>
<organism evidence="2 3">
    <name type="scientific">Corchorus olitorius</name>
    <dbReference type="NCBI Taxonomy" id="93759"/>
    <lineage>
        <taxon>Eukaryota</taxon>
        <taxon>Viridiplantae</taxon>
        <taxon>Streptophyta</taxon>
        <taxon>Embryophyta</taxon>
        <taxon>Tracheophyta</taxon>
        <taxon>Spermatophyta</taxon>
        <taxon>Magnoliopsida</taxon>
        <taxon>eudicotyledons</taxon>
        <taxon>Gunneridae</taxon>
        <taxon>Pentapetalae</taxon>
        <taxon>rosids</taxon>
        <taxon>malvids</taxon>
        <taxon>Malvales</taxon>
        <taxon>Malvaceae</taxon>
        <taxon>Grewioideae</taxon>
        <taxon>Apeibeae</taxon>
        <taxon>Corchorus</taxon>
    </lineage>
</organism>
<reference evidence="3" key="1">
    <citation type="submission" date="2013-09" db="EMBL/GenBank/DDBJ databases">
        <title>Corchorus olitorius genome sequencing.</title>
        <authorList>
            <person name="Alam M."/>
            <person name="Haque M.S."/>
            <person name="Islam M.S."/>
            <person name="Emdad E.M."/>
            <person name="Islam M.M."/>
            <person name="Ahmed B."/>
            <person name="Halim A."/>
            <person name="Hossen Q.M.M."/>
            <person name="Hossain M.Z."/>
            <person name="Ahmed R."/>
            <person name="Khan M.M."/>
            <person name="Islam R."/>
            <person name="Rashid M.M."/>
            <person name="Khan S.A."/>
            <person name="Rahman M.S."/>
            <person name="Alam M."/>
            <person name="Yahiya A.S."/>
            <person name="Khan M.S."/>
            <person name="Azam M.S."/>
            <person name="Haque T."/>
            <person name="Lashkar M.Z.H."/>
            <person name="Akhand A.I."/>
            <person name="Morshed G."/>
            <person name="Roy S."/>
            <person name="Uddin K.S."/>
            <person name="Rabeya T."/>
            <person name="Hossain A.S."/>
            <person name="Chowdhury A."/>
            <person name="Snigdha A.R."/>
            <person name="Mortoza M.S."/>
            <person name="Matin S.A."/>
            <person name="Hoque S.M.E."/>
            <person name="Islam M.K."/>
            <person name="Roy D.K."/>
            <person name="Haider R."/>
            <person name="Moosa M.M."/>
            <person name="Elias S.M."/>
            <person name="Hasan A.M."/>
            <person name="Jahan S."/>
            <person name="Shafiuddin M."/>
            <person name="Mahmood N."/>
            <person name="Shommy N.S."/>
        </authorList>
    </citation>
    <scope>NUCLEOTIDE SEQUENCE [LARGE SCALE GENOMIC DNA]</scope>
    <source>
        <strain evidence="3">cv. O-4</strain>
    </source>
</reference>
<evidence type="ECO:0000313" key="2">
    <source>
        <dbReference type="EMBL" id="OMO90330.1"/>
    </source>
</evidence>
<feature type="domain" description="Retrotransposon gag" evidence="1">
    <location>
        <begin position="133"/>
        <end position="218"/>
    </location>
</feature>
<keyword evidence="3" id="KW-1185">Reference proteome</keyword>
<dbReference type="EMBL" id="AWUE01016566">
    <property type="protein sequence ID" value="OMO90330.1"/>
    <property type="molecule type" value="Genomic_DNA"/>
</dbReference>
<name>A0A1R3J6A4_9ROSI</name>
<evidence type="ECO:0000259" key="1">
    <source>
        <dbReference type="Pfam" id="PF03732"/>
    </source>
</evidence>
<dbReference type="Proteomes" id="UP000187203">
    <property type="component" value="Unassembled WGS sequence"/>
</dbReference>
<dbReference type="OrthoDB" id="1428943at2759"/>
<dbReference type="AlphaFoldDB" id="A0A1R3J6A4"/>
<dbReference type="Pfam" id="PF03732">
    <property type="entry name" value="Retrotrans_gag"/>
    <property type="match status" value="1"/>
</dbReference>
<accession>A0A1R3J6A4</accession>
<proteinExistence type="predicted"/>
<evidence type="ECO:0000313" key="3">
    <source>
        <dbReference type="Proteomes" id="UP000187203"/>
    </source>
</evidence>
<protein>
    <submittedName>
        <fullName evidence="2">Retrotransposon gag protein</fullName>
    </submittedName>
</protein>
<comment type="caution">
    <text evidence="2">The sequence shown here is derived from an EMBL/GenBank/DDBJ whole genome shotgun (WGS) entry which is preliminary data.</text>
</comment>
<gene>
    <name evidence="2" type="ORF">COLO4_19237</name>
</gene>
<sequence length="401" mass="45252">MPTKADKADPSVTEAIHALAEFFNAQLQKLRSSHLDLKTSLETKIESTLSDIQRKLDPASSSTPFSPVDAFKCVLAPKTNTTNFPTPANSIFQPKTPKLFLTHFDGTNIHAWLFQAEQYFSFYSIAPAQRLSIATFFMTGEALTWMHRHRLLSDWEHFTSAIEIRFGPSQFVNPQTTLFKLRLKGTVAQYQQEFDLLSNRVSALTDEHLLNLFISGLRYDIQQEMDDKPPDTPDYKEAAMVALSAIPPPPNPLATDIPEGEFHVSLSVLYGITSQTFTPQQLQRWAQTNSLSAAHLLTFLLTSTETLPEPPPNTISFDPELEATFRAISGPVFTFVEELQQYYLNDEESKKFFQQCQDLPTVFAIVNGLIMKEGRVVIPENHPLQQTLLKEYHSTLTEGHA</sequence>